<organism evidence="2">
    <name type="scientific">freshwater metagenome</name>
    <dbReference type="NCBI Taxonomy" id="449393"/>
    <lineage>
        <taxon>unclassified sequences</taxon>
        <taxon>metagenomes</taxon>
        <taxon>ecological metagenomes</taxon>
    </lineage>
</organism>
<name>A0A6J6SHU9_9ZZZZ</name>
<dbReference type="GO" id="GO:0006352">
    <property type="term" value="P:DNA-templated transcription initiation"/>
    <property type="evidence" value="ECO:0007669"/>
    <property type="project" value="InterPro"/>
</dbReference>
<dbReference type="EMBL" id="CAEZYV010000043">
    <property type="protein sequence ID" value="CAB4734420.1"/>
    <property type="molecule type" value="Genomic_DNA"/>
</dbReference>
<dbReference type="InterPro" id="IPR036388">
    <property type="entry name" value="WH-like_DNA-bd_sf"/>
</dbReference>
<dbReference type="InterPro" id="IPR013324">
    <property type="entry name" value="RNA_pol_sigma_r3/r4-like"/>
</dbReference>
<gene>
    <name evidence="2" type="ORF">UFOPK2788_00399</name>
</gene>
<accession>A0A6J6SHU9</accession>
<dbReference type="InterPro" id="IPR013249">
    <property type="entry name" value="RNA_pol_sigma70_r4_t2"/>
</dbReference>
<evidence type="ECO:0000313" key="2">
    <source>
        <dbReference type="EMBL" id="CAB4734420.1"/>
    </source>
</evidence>
<dbReference type="Gene3D" id="1.10.10.10">
    <property type="entry name" value="Winged helix-like DNA-binding domain superfamily/Winged helix DNA-binding domain"/>
    <property type="match status" value="1"/>
</dbReference>
<sequence>MGGLSELLASLPEEERFILTMHYIRSMSAKEIAETLGVPERAVQSVITTGKSRLLSALNPGQ</sequence>
<dbReference type="GO" id="GO:0016987">
    <property type="term" value="F:sigma factor activity"/>
    <property type="evidence" value="ECO:0007669"/>
    <property type="project" value="InterPro"/>
</dbReference>
<evidence type="ECO:0000259" key="1">
    <source>
        <dbReference type="Pfam" id="PF08281"/>
    </source>
</evidence>
<dbReference type="SUPFAM" id="SSF88659">
    <property type="entry name" value="Sigma3 and sigma4 domains of RNA polymerase sigma factors"/>
    <property type="match status" value="1"/>
</dbReference>
<feature type="domain" description="RNA polymerase sigma factor 70 region 4 type 2" evidence="1">
    <location>
        <begin position="4"/>
        <end position="53"/>
    </location>
</feature>
<proteinExistence type="predicted"/>
<dbReference type="GO" id="GO:0003677">
    <property type="term" value="F:DNA binding"/>
    <property type="evidence" value="ECO:0007669"/>
    <property type="project" value="InterPro"/>
</dbReference>
<reference evidence="2" key="1">
    <citation type="submission" date="2020-05" db="EMBL/GenBank/DDBJ databases">
        <authorList>
            <person name="Chiriac C."/>
            <person name="Salcher M."/>
            <person name="Ghai R."/>
            <person name="Kavagutti S V."/>
        </authorList>
    </citation>
    <scope>NUCLEOTIDE SEQUENCE</scope>
</reference>
<dbReference type="Pfam" id="PF08281">
    <property type="entry name" value="Sigma70_r4_2"/>
    <property type="match status" value="1"/>
</dbReference>
<dbReference type="AlphaFoldDB" id="A0A6J6SHU9"/>
<protein>
    <submittedName>
        <fullName evidence="2">Unannotated protein</fullName>
    </submittedName>
</protein>
<dbReference type="CDD" id="cd06171">
    <property type="entry name" value="Sigma70_r4"/>
    <property type="match status" value="1"/>
</dbReference>